<dbReference type="GO" id="GO:0010436">
    <property type="term" value="F:carotenoid dioxygenase activity"/>
    <property type="evidence" value="ECO:0007669"/>
    <property type="project" value="TreeGrafter"/>
</dbReference>
<accession>B7FS16</accession>
<dbReference type="RefSeq" id="XP_002177588.1">
    <property type="nucleotide sequence ID" value="XM_002177552.1"/>
</dbReference>
<dbReference type="AlphaFoldDB" id="B7FS16"/>
<evidence type="ECO:0000256" key="3">
    <source>
        <dbReference type="ARBA" id="ARBA00023004"/>
    </source>
</evidence>
<evidence type="ECO:0000256" key="2">
    <source>
        <dbReference type="ARBA" id="ARBA00022723"/>
    </source>
</evidence>
<protein>
    <submittedName>
        <fullName evidence="6">9-cis-epoxycarotenoid dioxygenase</fullName>
    </submittedName>
</protein>
<evidence type="ECO:0000256" key="5">
    <source>
        <dbReference type="SAM" id="SignalP"/>
    </source>
</evidence>
<evidence type="ECO:0000313" key="6">
    <source>
        <dbReference type="EMBL" id="EEC50402.1"/>
    </source>
</evidence>
<feature type="chain" id="PRO_5002855356" evidence="5">
    <location>
        <begin position="26"/>
        <end position="617"/>
    </location>
</feature>
<evidence type="ECO:0000313" key="7">
    <source>
        <dbReference type="Proteomes" id="UP000000759"/>
    </source>
</evidence>
<dbReference type="InterPro" id="IPR004294">
    <property type="entry name" value="Carotenoid_Oase"/>
</dbReference>
<feature type="binding site" evidence="4">
    <location>
        <position position="398"/>
    </location>
    <ligand>
        <name>Fe cation</name>
        <dbReference type="ChEBI" id="CHEBI:24875"/>
        <note>catalytic</note>
    </ligand>
</feature>
<name>B7FS16_PHATC</name>
<keyword evidence="5" id="KW-0732">Signal</keyword>
<evidence type="ECO:0000256" key="4">
    <source>
        <dbReference type="PIRSR" id="PIRSR604294-1"/>
    </source>
</evidence>
<feature type="binding site" evidence="4">
    <location>
        <position position="281"/>
    </location>
    <ligand>
        <name>Fe cation</name>
        <dbReference type="ChEBI" id="CHEBI:24875"/>
        <note>catalytic</note>
    </ligand>
</feature>
<keyword evidence="7" id="KW-1185">Reference proteome</keyword>
<keyword evidence="6" id="KW-0223">Dioxygenase</keyword>
<feature type="binding site" evidence="4">
    <location>
        <position position="331"/>
    </location>
    <ligand>
        <name>Fe cation</name>
        <dbReference type="ChEBI" id="CHEBI:24875"/>
        <note>catalytic</note>
    </ligand>
</feature>
<dbReference type="GO" id="GO:0046872">
    <property type="term" value="F:metal ion binding"/>
    <property type="evidence" value="ECO:0007669"/>
    <property type="project" value="UniProtKB-KW"/>
</dbReference>
<organism evidence="6 7">
    <name type="scientific">Phaeodactylum tricornutum (strain CCAP 1055/1)</name>
    <dbReference type="NCBI Taxonomy" id="556484"/>
    <lineage>
        <taxon>Eukaryota</taxon>
        <taxon>Sar</taxon>
        <taxon>Stramenopiles</taxon>
        <taxon>Ochrophyta</taxon>
        <taxon>Bacillariophyta</taxon>
        <taxon>Bacillariophyceae</taxon>
        <taxon>Bacillariophycidae</taxon>
        <taxon>Naviculales</taxon>
        <taxon>Phaeodactylaceae</taxon>
        <taxon>Phaeodactylum</taxon>
    </lineage>
</organism>
<dbReference type="Proteomes" id="UP000000759">
    <property type="component" value="Chromosome 2"/>
</dbReference>
<proteinExistence type="inferred from homology"/>
<dbReference type="EMBL" id="CM000606">
    <property type="protein sequence ID" value="EEC50402.1"/>
    <property type="molecule type" value="Genomic_DNA"/>
</dbReference>
<feature type="signal peptide" evidence="5">
    <location>
        <begin position="1"/>
        <end position="25"/>
    </location>
</feature>
<dbReference type="GO" id="GO:0009570">
    <property type="term" value="C:chloroplast stroma"/>
    <property type="evidence" value="ECO:0007669"/>
    <property type="project" value="TreeGrafter"/>
</dbReference>
<dbReference type="GO" id="GO:0016121">
    <property type="term" value="P:carotene catabolic process"/>
    <property type="evidence" value="ECO:0007669"/>
    <property type="project" value="TreeGrafter"/>
</dbReference>
<sequence>MVLSRLVSWTSVAVWLITQNFSSSGISVMLADAFSPVMLTTSRTDVAFQPTLHATTSPDSVSVRKIQRERERSVRSYHDTEAWNTLFVAVPERSTPVPYDTSAGGSHANDVAQNFRTARAAPLPSNFPPGCLLRLGPNGAPQNEGFFDGDGMVQCITFPPSTDREHVGMFSCSYVDTRGRQLEGERQKVFLGTLGAVPRGLPLLFNVLSNMLTFRTLQGQKDTCNTALATHGGRVLALMEQCPPAEIAIGRDGRISTVQANCNLDGAIPFAPITGGSLSAHGRTCPETGERVHVSYSSGNAPYVRVDTFAPDGWNLVRSVGVNVPCATMLHDCAITENYVVVLDFPLTLRTTRFLADQFPVEYEPSYGARIGLLPRHTTDADDSGTIWFDCAPGVILHLVNAYETNDGKVIVQGLRSEPSTSQGYLEAFSPSFLYEYELDLVSRRTSREGCLNPYEIVEFPILDESQNGKVAPHVYTIGVRSIGGPLATHQQPVIGLTLDSVVKFNLVNDTESSTKGDVLGKFVLPDRWFAVSEPTVVAKTDGTGGEYVLIIATVVPEGSDWKQVEALKPENADELTSHVLVLDGDKLDDGPVWMREMPHRIPYGLHSLFVPWELMK</sequence>
<dbReference type="PANTHER" id="PTHR10543:SF142">
    <property type="entry name" value="OS06G0162550 PROTEIN"/>
    <property type="match status" value="1"/>
</dbReference>
<dbReference type="Pfam" id="PF03055">
    <property type="entry name" value="RPE65"/>
    <property type="match status" value="1"/>
</dbReference>
<evidence type="ECO:0000256" key="1">
    <source>
        <dbReference type="ARBA" id="ARBA00006787"/>
    </source>
</evidence>
<dbReference type="eggNOG" id="KOG1285">
    <property type="taxonomic scope" value="Eukaryota"/>
</dbReference>
<dbReference type="PANTHER" id="PTHR10543">
    <property type="entry name" value="BETA-CAROTENE DIOXYGENASE"/>
    <property type="match status" value="1"/>
</dbReference>
<comment type="cofactor">
    <cofactor evidence="4">
        <name>Fe(2+)</name>
        <dbReference type="ChEBI" id="CHEBI:29033"/>
    </cofactor>
    <text evidence="4">Binds 1 Fe(2+) ion per subunit.</text>
</comment>
<dbReference type="PaxDb" id="2850-Phatr43374"/>
<gene>
    <name evidence="6" type="ORF">PHATRDRAFT_43374</name>
</gene>
<keyword evidence="3 4" id="KW-0408">Iron</keyword>
<dbReference type="OrthoDB" id="1069523at2759"/>
<dbReference type="GeneID" id="7197119"/>
<dbReference type="InParanoid" id="B7FS16"/>
<feature type="binding site" evidence="4">
    <location>
        <position position="607"/>
    </location>
    <ligand>
        <name>Fe cation</name>
        <dbReference type="ChEBI" id="CHEBI:24875"/>
        <note>catalytic</note>
    </ligand>
</feature>
<dbReference type="HOGENOM" id="CLU_016472_2_1_1"/>
<dbReference type="KEGG" id="pti:PHATRDRAFT_43374"/>
<keyword evidence="6" id="KW-0560">Oxidoreductase</keyword>
<reference evidence="7" key="2">
    <citation type="submission" date="2008-08" db="EMBL/GenBank/DDBJ databases">
        <authorList>
            <consortium name="Diatom Consortium"/>
            <person name="Grigoriev I."/>
            <person name="Grimwood J."/>
            <person name="Kuo A."/>
            <person name="Otillar R.P."/>
            <person name="Salamov A."/>
            <person name="Detter J.C."/>
            <person name="Lindquist E."/>
            <person name="Shapiro H."/>
            <person name="Lucas S."/>
            <person name="Glavina del Rio T."/>
            <person name="Pitluck S."/>
            <person name="Rokhsar D."/>
            <person name="Bowler C."/>
        </authorList>
    </citation>
    <scope>GENOME REANNOTATION</scope>
    <source>
        <strain evidence="7">CCAP 1055/1</strain>
    </source>
</reference>
<comment type="similarity">
    <text evidence="1">Belongs to the carotenoid oxygenase family.</text>
</comment>
<keyword evidence="2 4" id="KW-0479">Metal-binding</keyword>
<reference evidence="6 7" key="1">
    <citation type="journal article" date="2008" name="Nature">
        <title>The Phaeodactylum genome reveals the evolutionary history of diatom genomes.</title>
        <authorList>
            <person name="Bowler C."/>
            <person name="Allen A.E."/>
            <person name="Badger J.H."/>
            <person name="Grimwood J."/>
            <person name="Jabbari K."/>
            <person name="Kuo A."/>
            <person name="Maheswari U."/>
            <person name="Martens C."/>
            <person name="Maumus F."/>
            <person name="Otillar R.P."/>
            <person name="Rayko E."/>
            <person name="Salamov A."/>
            <person name="Vandepoele K."/>
            <person name="Beszteri B."/>
            <person name="Gruber A."/>
            <person name="Heijde M."/>
            <person name="Katinka M."/>
            <person name="Mock T."/>
            <person name="Valentin K."/>
            <person name="Verret F."/>
            <person name="Berges J.A."/>
            <person name="Brownlee C."/>
            <person name="Cadoret J.P."/>
            <person name="Chiovitti A."/>
            <person name="Choi C.J."/>
            <person name="Coesel S."/>
            <person name="De Martino A."/>
            <person name="Detter J.C."/>
            <person name="Durkin C."/>
            <person name="Falciatore A."/>
            <person name="Fournet J."/>
            <person name="Haruta M."/>
            <person name="Huysman M.J."/>
            <person name="Jenkins B.D."/>
            <person name="Jiroutova K."/>
            <person name="Jorgensen R.E."/>
            <person name="Joubert Y."/>
            <person name="Kaplan A."/>
            <person name="Kroger N."/>
            <person name="Kroth P.G."/>
            <person name="La Roche J."/>
            <person name="Lindquist E."/>
            <person name="Lommer M."/>
            <person name="Martin-Jezequel V."/>
            <person name="Lopez P.J."/>
            <person name="Lucas S."/>
            <person name="Mangogna M."/>
            <person name="McGinnis K."/>
            <person name="Medlin L.K."/>
            <person name="Montsant A."/>
            <person name="Oudot-Le Secq M.P."/>
            <person name="Napoli C."/>
            <person name="Obornik M."/>
            <person name="Parker M.S."/>
            <person name="Petit J.L."/>
            <person name="Porcel B.M."/>
            <person name="Poulsen N."/>
            <person name="Robison M."/>
            <person name="Rychlewski L."/>
            <person name="Rynearson T.A."/>
            <person name="Schmutz J."/>
            <person name="Shapiro H."/>
            <person name="Siaut M."/>
            <person name="Stanley M."/>
            <person name="Sussman M.R."/>
            <person name="Taylor A.R."/>
            <person name="Vardi A."/>
            <person name="von Dassow P."/>
            <person name="Vyverman W."/>
            <person name="Willis A."/>
            <person name="Wyrwicz L.S."/>
            <person name="Rokhsar D.S."/>
            <person name="Weissenbach J."/>
            <person name="Armbrust E.V."/>
            <person name="Green B.R."/>
            <person name="Van de Peer Y."/>
            <person name="Grigoriev I.V."/>
        </authorList>
    </citation>
    <scope>NUCLEOTIDE SEQUENCE [LARGE SCALE GENOMIC DNA]</scope>
    <source>
        <strain evidence="6 7">CCAP 1055/1</strain>
    </source>
</reference>